<dbReference type="AlphaFoldDB" id="A0A830F1P4"/>
<protein>
    <recommendedName>
        <fullName evidence="4">YkgJ family cysteine cluster protein</fullName>
    </recommendedName>
</protein>
<dbReference type="RefSeq" id="WP_188974750.1">
    <property type="nucleotide sequence ID" value="NZ_BMPG01000001.1"/>
</dbReference>
<reference evidence="2" key="1">
    <citation type="journal article" date="2014" name="Int. J. Syst. Evol. Microbiol.">
        <title>Complete genome sequence of Corynebacterium casei LMG S-19264T (=DSM 44701T), isolated from a smear-ripened cheese.</title>
        <authorList>
            <consortium name="US DOE Joint Genome Institute (JGI-PGF)"/>
            <person name="Walter F."/>
            <person name="Albersmeier A."/>
            <person name="Kalinowski J."/>
            <person name="Ruckert C."/>
        </authorList>
    </citation>
    <scope>NUCLEOTIDE SEQUENCE</scope>
    <source>
        <strain evidence="2">JCM 19596</strain>
    </source>
</reference>
<feature type="region of interest" description="Disordered" evidence="1">
    <location>
        <begin position="256"/>
        <end position="287"/>
    </location>
</feature>
<dbReference type="Pfam" id="PF24375">
    <property type="entry name" value="DUF7531"/>
    <property type="match status" value="1"/>
</dbReference>
<sequence>MDVNCEGCAGCCVDWRPLVDAPGHDHERRGPRQPLDDTYNLVPLTRADVRAFVDAGLADALTPRVWRAEADDDSVEIDGYDLAAIGDRPVFFVGIRKPPKPVAPFDADAHWLPACAFLDPDTLQCRIHGSERYPAECADYPGHNLVLDVETECERVEAAWGGERLRDDTPPDDLPGFLLGPAAVGEKVFAYPDPDDLDGVVGRIAAGDPTKRDRARFVAAACGHAPGTLATNDAKREQAFETAMAADSWVGRAIDEWTERADTDTPDPGLGERVEDARGAPSTPGWS</sequence>
<gene>
    <name evidence="2" type="ORF">GCM10009039_01020</name>
</gene>
<dbReference type="InterPro" id="IPR055953">
    <property type="entry name" value="DUF7531"/>
</dbReference>
<organism evidence="2 3">
    <name type="scientific">Halocalculus aciditolerans</name>
    <dbReference type="NCBI Taxonomy" id="1383812"/>
    <lineage>
        <taxon>Archaea</taxon>
        <taxon>Methanobacteriati</taxon>
        <taxon>Methanobacteriota</taxon>
        <taxon>Stenosarchaea group</taxon>
        <taxon>Halobacteria</taxon>
        <taxon>Halobacteriales</taxon>
        <taxon>Halobacteriaceae</taxon>
        <taxon>Halocalculus</taxon>
    </lineage>
</organism>
<name>A0A830F1P4_9EURY</name>
<dbReference type="OrthoDB" id="156950at2157"/>
<keyword evidence="3" id="KW-1185">Reference proteome</keyword>
<evidence type="ECO:0000313" key="3">
    <source>
        <dbReference type="Proteomes" id="UP000607197"/>
    </source>
</evidence>
<reference evidence="2" key="2">
    <citation type="submission" date="2020-09" db="EMBL/GenBank/DDBJ databases">
        <authorList>
            <person name="Sun Q."/>
            <person name="Ohkuma M."/>
        </authorList>
    </citation>
    <scope>NUCLEOTIDE SEQUENCE</scope>
    <source>
        <strain evidence="2">JCM 19596</strain>
    </source>
</reference>
<dbReference type="EMBL" id="BMPG01000001">
    <property type="protein sequence ID" value="GGL46462.1"/>
    <property type="molecule type" value="Genomic_DNA"/>
</dbReference>
<evidence type="ECO:0000256" key="1">
    <source>
        <dbReference type="SAM" id="MobiDB-lite"/>
    </source>
</evidence>
<accession>A0A830F1P4</accession>
<proteinExistence type="predicted"/>
<evidence type="ECO:0000313" key="2">
    <source>
        <dbReference type="EMBL" id="GGL46462.1"/>
    </source>
</evidence>
<dbReference type="Proteomes" id="UP000607197">
    <property type="component" value="Unassembled WGS sequence"/>
</dbReference>
<comment type="caution">
    <text evidence="2">The sequence shown here is derived from an EMBL/GenBank/DDBJ whole genome shotgun (WGS) entry which is preliminary data.</text>
</comment>
<evidence type="ECO:0008006" key="4">
    <source>
        <dbReference type="Google" id="ProtNLM"/>
    </source>
</evidence>